<evidence type="ECO:0008006" key="4">
    <source>
        <dbReference type="Google" id="ProtNLM"/>
    </source>
</evidence>
<evidence type="ECO:0000256" key="1">
    <source>
        <dbReference type="SAM" id="Phobius"/>
    </source>
</evidence>
<feature type="transmembrane region" description="Helical" evidence="1">
    <location>
        <begin position="138"/>
        <end position="157"/>
    </location>
</feature>
<gene>
    <name evidence="2" type="ORF">AB0I59_22090</name>
</gene>
<accession>A0ABV3GI55</accession>
<feature type="transmembrane region" description="Helical" evidence="1">
    <location>
        <begin position="169"/>
        <end position="186"/>
    </location>
</feature>
<feature type="transmembrane region" description="Helical" evidence="1">
    <location>
        <begin position="198"/>
        <end position="215"/>
    </location>
</feature>
<evidence type="ECO:0000313" key="2">
    <source>
        <dbReference type="EMBL" id="MEV0971328.1"/>
    </source>
</evidence>
<feature type="transmembrane region" description="Helical" evidence="1">
    <location>
        <begin position="222"/>
        <end position="240"/>
    </location>
</feature>
<evidence type="ECO:0000313" key="3">
    <source>
        <dbReference type="Proteomes" id="UP001551675"/>
    </source>
</evidence>
<keyword evidence="1" id="KW-0472">Membrane</keyword>
<dbReference type="Proteomes" id="UP001551675">
    <property type="component" value="Unassembled WGS sequence"/>
</dbReference>
<keyword evidence="1" id="KW-0812">Transmembrane</keyword>
<comment type="caution">
    <text evidence="2">The sequence shown here is derived from an EMBL/GenBank/DDBJ whole genome shotgun (WGS) entry which is preliminary data.</text>
</comment>
<dbReference type="EMBL" id="JBFALK010000012">
    <property type="protein sequence ID" value="MEV0971328.1"/>
    <property type="molecule type" value="Genomic_DNA"/>
</dbReference>
<dbReference type="RefSeq" id="WP_358135518.1">
    <property type="nucleotide sequence ID" value="NZ_JBFALK010000012.1"/>
</dbReference>
<keyword evidence="3" id="KW-1185">Reference proteome</keyword>
<sequence length="319" mass="31286">MRKLIAAVVLVTALGMVFALSFLGALHQPRPHDVPVAVVGPAQATARIDAALAAVAPGAFALTAYADEGTARAALADREVDAVLVPGAGKLLVAGAAGRTGATVITQAFQGAAEAQGTRLAVEDVIPLPPGDAGGVSGMFYVLSLVIPGIAVAVLISRIAPGLGGAARAGVLAVAALAAGTANAWLADVVLGAIPGRFAGLVAVSACVTLTVALVSAGLARLGGTAAVGLAALLFIPIGLPASGGPVGARFIPEWYAAVGQVLPVGQAAEALRNVVYFDGAALGMPVVVLGGWALLGVLLLAVPRRRVTALTVEPLAVA</sequence>
<keyword evidence="1" id="KW-1133">Transmembrane helix</keyword>
<proteinExistence type="predicted"/>
<reference evidence="2 3" key="1">
    <citation type="submission" date="2024-06" db="EMBL/GenBank/DDBJ databases">
        <title>The Natural Products Discovery Center: Release of the First 8490 Sequenced Strains for Exploring Actinobacteria Biosynthetic Diversity.</title>
        <authorList>
            <person name="Kalkreuter E."/>
            <person name="Kautsar S.A."/>
            <person name="Yang D."/>
            <person name="Bader C.D."/>
            <person name="Teijaro C.N."/>
            <person name="Fluegel L."/>
            <person name="Davis C.M."/>
            <person name="Simpson J.R."/>
            <person name="Lauterbach L."/>
            <person name="Steele A.D."/>
            <person name="Gui C."/>
            <person name="Meng S."/>
            <person name="Li G."/>
            <person name="Viehrig K."/>
            <person name="Ye F."/>
            <person name="Su P."/>
            <person name="Kiefer A.F."/>
            <person name="Nichols A."/>
            <person name="Cepeda A.J."/>
            <person name="Yan W."/>
            <person name="Fan B."/>
            <person name="Jiang Y."/>
            <person name="Adhikari A."/>
            <person name="Zheng C.-J."/>
            <person name="Schuster L."/>
            <person name="Cowan T.M."/>
            <person name="Smanski M.J."/>
            <person name="Chevrette M.G."/>
            <person name="De Carvalho L.P.S."/>
            <person name="Shen B."/>
        </authorList>
    </citation>
    <scope>NUCLEOTIDE SEQUENCE [LARGE SCALE GENOMIC DNA]</scope>
    <source>
        <strain evidence="2 3">NPDC050100</strain>
    </source>
</reference>
<feature type="transmembrane region" description="Helical" evidence="1">
    <location>
        <begin position="281"/>
        <end position="303"/>
    </location>
</feature>
<organism evidence="2 3">
    <name type="scientific">Microtetraspora glauca</name>
    <dbReference type="NCBI Taxonomy" id="1996"/>
    <lineage>
        <taxon>Bacteria</taxon>
        <taxon>Bacillati</taxon>
        <taxon>Actinomycetota</taxon>
        <taxon>Actinomycetes</taxon>
        <taxon>Streptosporangiales</taxon>
        <taxon>Streptosporangiaceae</taxon>
        <taxon>Microtetraspora</taxon>
    </lineage>
</organism>
<protein>
    <recommendedName>
        <fullName evidence="4">ABC transporter permease</fullName>
    </recommendedName>
</protein>
<name>A0ABV3GI55_MICGL</name>